<evidence type="ECO:0000256" key="1">
    <source>
        <dbReference type="SAM" id="MobiDB-lite"/>
    </source>
</evidence>
<proteinExistence type="predicted"/>
<comment type="caution">
    <text evidence="2">The sequence shown here is derived from an EMBL/GenBank/DDBJ whole genome shotgun (WGS) entry which is preliminary data.</text>
</comment>
<evidence type="ECO:0000313" key="2">
    <source>
        <dbReference type="EMBL" id="KAG2538484.1"/>
    </source>
</evidence>
<gene>
    <name evidence="2" type="ORF">PVAP13_9NG400800</name>
</gene>
<dbReference type="EMBL" id="CM029054">
    <property type="protein sequence ID" value="KAG2538484.1"/>
    <property type="molecule type" value="Genomic_DNA"/>
</dbReference>
<keyword evidence="3" id="KW-1185">Reference proteome</keyword>
<sequence>MAGRCIKSCLQKVSSIHYMCLCYRFFFYSVRCLHERPNHIFKINLQKFDLVESNNLNDIMNMPPVALSYMEKSCTDLYYPKPLLQLWKNCTEAISPESSECEDSGGFNVLPDADSTEAISPEGSQNEGNGGFTVLPDDETNGSAHVEEFDPAEIYTMEDFMAEEEIIEKIELKISDSIKARTAADASGRRSHRRGGTRIVIPRNRGWSRRYCSKLLLRQPHIHRQAVPSKI</sequence>
<protein>
    <submittedName>
        <fullName evidence="2">Uncharacterized protein</fullName>
    </submittedName>
</protein>
<name>A0A8T0MTW8_PANVG</name>
<feature type="region of interest" description="Disordered" evidence="1">
    <location>
        <begin position="112"/>
        <end position="143"/>
    </location>
</feature>
<accession>A0A8T0MTW8</accession>
<evidence type="ECO:0000313" key="3">
    <source>
        <dbReference type="Proteomes" id="UP000823388"/>
    </source>
</evidence>
<dbReference type="AlphaFoldDB" id="A0A8T0MTW8"/>
<reference evidence="2" key="1">
    <citation type="submission" date="2020-05" db="EMBL/GenBank/DDBJ databases">
        <title>WGS assembly of Panicum virgatum.</title>
        <authorList>
            <person name="Lovell J.T."/>
            <person name="Jenkins J."/>
            <person name="Shu S."/>
            <person name="Juenger T.E."/>
            <person name="Schmutz J."/>
        </authorList>
    </citation>
    <scope>NUCLEOTIDE SEQUENCE</scope>
    <source>
        <strain evidence="2">AP13</strain>
    </source>
</reference>
<dbReference type="Proteomes" id="UP000823388">
    <property type="component" value="Chromosome 9N"/>
</dbReference>
<organism evidence="2 3">
    <name type="scientific">Panicum virgatum</name>
    <name type="common">Blackwell switchgrass</name>
    <dbReference type="NCBI Taxonomy" id="38727"/>
    <lineage>
        <taxon>Eukaryota</taxon>
        <taxon>Viridiplantae</taxon>
        <taxon>Streptophyta</taxon>
        <taxon>Embryophyta</taxon>
        <taxon>Tracheophyta</taxon>
        <taxon>Spermatophyta</taxon>
        <taxon>Magnoliopsida</taxon>
        <taxon>Liliopsida</taxon>
        <taxon>Poales</taxon>
        <taxon>Poaceae</taxon>
        <taxon>PACMAD clade</taxon>
        <taxon>Panicoideae</taxon>
        <taxon>Panicodae</taxon>
        <taxon>Paniceae</taxon>
        <taxon>Panicinae</taxon>
        <taxon>Panicum</taxon>
        <taxon>Panicum sect. Hiantes</taxon>
    </lineage>
</organism>